<evidence type="ECO:0000259" key="1">
    <source>
        <dbReference type="PROSITE" id="PS50848"/>
    </source>
</evidence>
<dbReference type="InterPro" id="IPR051213">
    <property type="entry name" value="START_lipid_transfer"/>
</dbReference>
<proteinExistence type="predicted"/>
<feature type="domain" description="START" evidence="1">
    <location>
        <begin position="31"/>
        <end position="211"/>
    </location>
</feature>
<evidence type="ECO:0000313" key="3">
    <source>
        <dbReference type="Proteomes" id="UP000680038"/>
    </source>
</evidence>
<dbReference type="PANTHER" id="PTHR19308">
    <property type="entry name" value="PHOSPHATIDYLCHOLINE TRANSFER PROTEIN"/>
    <property type="match status" value="1"/>
</dbReference>
<dbReference type="Pfam" id="PF01852">
    <property type="entry name" value="START"/>
    <property type="match status" value="1"/>
</dbReference>
<dbReference type="PANTHER" id="PTHR19308:SF14">
    <property type="entry name" value="START DOMAIN-CONTAINING PROTEIN"/>
    <property type="match status" value="1"/>
</dbReference>
<dbReference type="RefSeq" id="WP_229253028.1">
    <property type="nucleotide sequence ID" value="NZ_CAJRAF010000004.1"/>
</dbReference>
<dbReference type="AlphaFoldDB" id="A0A916NEN0"/>
<dbReference type="GO" id="GO:0008289">
    <property type="term" value="F:lipid binding"/>
    <property type="evidence" value="ECO:0007669"/>
    <property type="project" value="InterPro"/>
</dbReference>
<dbReference type="Proteomes" id="UP000680038">
    <property type="component" value="Unassembled WGS sequence"/>
</dbReference>
<dbReference type="EMBL" id="CAJRAF010000004">
    <property type="protein sequence ID" value="CAG5017686.1"/>
    <property type="molecule type" value="Genomic_DNA"/>
</dbReference>
<dbReference type="Gene3D" id="3.30.530.20">
    <property type="match status" value="1"/>
</dbReference>
<organism evidence="2 3">
    <name type="scientific">Dyadobacter helix</name>
    <dbReference type="NCBI Taxonomy" id="2822344"/>
    <lineage>
        <taxon>Bacteria</taxon>
        <taxon>Pseudomonadati</taxon>
        <taxon>Bacteroidota</taxon>
        <taxon>Cytophagia</taxon>
        <taxon>Cytophagales</taxon>
        <taxon>Spirosomataceae</taxon>
        <taxon>Dyadobacter</taxon>
    </lineage>
</organism>
<gene>
    <name evidence="2" type="ORF">DYBT9275_05825</name>
</gene>
<dbReference type="PROSITE" id="PS50848">
    <property type="entry name" value="START"/>
    <property type="match status" value="1"/>
</dbReference>
<evidence type="ECO:0000313" key="2">
    <source>
        <dbReference type="EMBL" id="CAG5017686.1"/>
    </source>
</evidence>
<sequence length="223" mass="24910">MSILAGEINYNKLMVCLLVWIASSMPPLCAQPSWQLRTVEDGIKIYTQTVADSKVKALKVECEVKATASQVVALLLDIPASERWVCHTRSCILLERVSPLELYYYTEVSLPWPLSNRDFVTHMRIFQDPATKVVTVEAPSVAGKVAKKNGIVRVEHSIGKWIITPLKGGDRVKLEYSLLVDPGGIIPACVVNMFATEGPLRTFRNMRRQLQLPKYRNADVGIS</sequence>
<reference evidence="2" key="1">
    <citation type="submission" date="2021-04" db="EMBL/GenBank/DDBJ databases">
        <authorList>
            <person name="Rodrigo-Torres L."/>
            <person name="Arahal R. D."/>
            <person name="Lucena T."/>
        </authorList>
    </citation>
    <scope>NUCLEOTIDE SEQUENCE</scope>
    <source>
        <strain evidence="2">CECT 9275</strain>
    </source>
</reference>
<dbReference type="SMART" id="SM00234">
    <property type="entry name" value="START"/>
    <property type="match status" value="1"/>
</dbReference>
<dbReference type="PIRSF" id="PIRSF039033">
    <property type="entry name" value="START_dom"/>
    <property type="match status" value="1"/>
</dbReference>
<dbReference type="InterPro" id="IPR028347">
    <property type="entry name" value="START_dom_prot"/>
</dbReference>
<accession>A0A916NEN0</accession>
<dbReference type="GO" id="GO:0005737">
    <property type="term" value="C:cytoplasm"/>
    <property type="evidence" value="ECO:0007669"/>
    <property type="project" value="UniProtKB-ARBA"/>
</dbReference>
<keyword evidence="3" id="KW-1185">Reference proteome</keyword>
<name>A0A916NEN0_9BACT</name>
<dbReference type="InterPro" id="IPR023393">
    <property type="entry name" value="START-like_dom_sf"/>
</dbReference>
<dbReference type="InterPro" id="IPR002913">
    <property type="entry name" value="START_lipid-bd_dom"/>
</dbReference>
<dbReference type="SUPFAM" id="SSF55961">
    <property type="entry name" value="Bet v1-like"/>
    <property type="match status" value="1"/>
</dbReference>
<protein>
    <recommendedName>
        <fullName evidence="1">START domain-containing protein</fullName>
    </recommendedName>
</protein>
<comment type="caution">
    <text evidence="2">The sequence shown here is derived from an EMBL/GenBank/DDBJ whole genome shotgun (WGS) entry which is preliminary data.</text>
</comment>